<dbReference type="RefSeq" id="WP_187660387.1">
    <property type="nucleotide sequence ID" value="NZ_JACTAB010000004.1"/>
</dbReference>
<comment type="caution">
    <text evidence="1">The sequence shown here is derived from an EMBL/GenBank/DDBJ whole genome shotgun (WGS) entry which is preliminary data.</text>
</comment>
<organism evidence="1 2">
    <name type="scientific">Flavobacterium buctense</name>
    <dbReference type="NCBI Taxonomy" id="1648146"/>
    <lineage>
        <taxon>Bacteria</taxon>
        <taxon>Pseudomonadati</taxon>
        <taxon>Bacteroidota</taxon>
        <taxon>Flavobacteriia</taxon>
        <taxon>Flavobacteriales</taxon>
        <taxon>Flavobacteriaceae</taxon>
        <taxon>Flavobacterium</taxon>
    </lineage>
</organism>
<reference evidence="1 2" key="1">
    <citation type="submission" date="2024-04" db="EMBL/GenBank/DDBJ databases">
        <title>draft genome sequnece of Flavobacterium buctense JCM 30750.</title>
        <authorList>
            <person name="Kim D.-U."/>
        </authorList>
    </citation>
    <scope>NUCLEOTIDE SEQUENCE [LARGE SCALE GENOMIC DNA]</scope>
    <source>
        <strain evidence="1 2">JCM 30750</strain>
    </source>
</reference>
<protein>
    <submittedName>
        <fullName evidence="1">DUF3997 domain-containing protein</fullName>
    </submittedName>
</protein>
<keyword evidence="2" id="KW-1185">Reference proteome</keyword>
<gene>
    <name evidence="1" type="ORF">WMW71_06110</name>
</gene>
<name>A0ABU9DZU4_9FLAO</name>
<evidence type="ECO:0000313" key="2">
    <source>
        <dbReference type="Proteomes" id="UP001491349"/>
    </source>
</evidence>
<sequence length="139" mass="16300">MKKTNLFLTIIFAFLNYSCAWFEESEHQKIIGDYEVGWNDLESNRSIHKLIKNCDGCSEVIIENYVYAVGHNEKYIIAKQIQNFNGETRYFIIDIKKNKISSQKGIFGPLSETEFEKTRKELQIESLKFDLNFSQKPKS</sequence>
<evidence type="ECO:0000313" key="1">
    <source>
        <dbReference type="EMBL" id="MEK8179910.1"/>
    </source>
</evidence>
<dbReference type="Proteomes" id="UP001491349">
    <property type="component" value="Unassembled WGS sequence"/>
</dbReference>
<accession>A0ABU9DZU4</accession>
<dbReference type="EMBL" id="JBBPCB010000003">
    <property type="protein sequence ID" value="MEK8179910.1"/>
    <property type="molecule type" value="Genomic_DNA"/>
</dbReference>
<proteinExistence type="predicted"/>